<keyword evidence="1" id="KW-1133">Transmembrane helix</keyword>
<accession>A0ABS1IWI0</accession>
<reference evidence="2 3" key="1">
    <citation type="submission" date="2020-11" db="EMBL/GenBank/DDBJ databases">
        <title>Insectihabitans protaetiae gen. nov. sp. nov. and Insectihabitans allomyrinae sp. nov., isolated from larvae of Protaetia brevitarsis seulensis and Allomyrina dichotoma, respectively.</title>
        <authorList>
            <person name="Lee S.D."/>
            <person name="Byeon Y.-S."/>
            <person name="Kim S.-M."/>
            <person name="Yang H.L."/>
            <person name="Kim I.S."/>
        </authorList>
    </citation>
    <scope>NUCLEOTIDE SEQUENCE [LARGE SCALE GENOMIC DNA]</scope>
    <source>
        <strain evidence="2 3">BWR-B9</strain>
    </source>
</reference>
<keyword evidence="1" id="KW-0472">Membrane</keyword>
<dbReference type="Proteomes" id="UP001296921">
    <property type="component" value="Unassembled WGS sequence"/>
</dbReference>
<evidence type="ECO:0000313" key="3">
    <source>
        <dbReference type="Proteomes" id="UP001296921"/>
    </source>
</evidence>
<organism evidence="2 3">
    <name type="scientific">Limnobaculum allomyrinae</name>
    <dbReference type="NCBI Taxonomy" id="2791986"/>
    <lineage>
        <taxon>Bacteria</taxon>
        <taxon>Pseudomonadati</taxon>
        <taxon>Pseudomonadota</taxon>
        <taxon>Gammaproteobacteria</taxon>
        <taxon>Enterobacterales</taxon>
        <taxon>Budviciaceae</taxon>
        <taxon>Limnobaculum</taxon>
    </lineage>
</organism>
<gene>
    <name evidence="2" type="ORF">I2494_18050</name>
</gene>
<evidence type="ECO:0000313" key="2">
    <source>
        <dbReference type="EMBL" id="MBK5145585.1"/>
    </source>
</evidence>
<dbReference type="RefSeq" id="WP_218468465.1">
    <property type="nucleotide sequence ID" value="NZ_JADRCR010000012.1"/>
</dbReference>
<keyword evidence="1" id="KW-0812">Transmembrane</keyword>
<evidence type="ECO:0000256" key="1">
    <source>
        <dbReference type="SAM" id="Phobius"/>
    </source>
</evidence>
<feature type="transmembrane region" description="Helical" evidence="1">
    <location>
        <begin position="78"/>
        <end position="96"/>
    </location>
</feature>
<dbReference type="EMBL" id="JADRCR010000012">
    <property type="protein sequence ID" value="MBK5145585.1"/>
    <property type="molecule type" value="Genomic_DNA"/>
</dbReference>
<proteinExistence type="predicted"/>
<keyword evidence="3" id="KW-1185">Reference proteome</keyword>
<comment type="caution">
    <text evidence="2">The sequence shown here is derived from an EMBL/GenBank/DDBJ whole genome shotgun (WGS) entry which is preliminary data.</text>
</comment>
<sequence>MTYMEYETLFASVSRKNEARIMLAMLLDGFDTDNCTVALEDIVDIDAIHGYCGFFSTTIKRPGTSRFSFDAEYIDRLFIFYLINFVLMSLATINFAL</sequence>
<protein>
    <submittedName>
        <fullName evidence="2">Uncharacterized protein</fullName>
    </submittedName>
</protein>
<name>A0ABS1IWI0_9GAMM</name>